<dbReference type="InterPro" id="IPR013107">
    <property type="entry name" value="Acyl-CoA_DH_C"/>
</dbReference>
<dbReference type="InterPro" id="IPR050741">
    <property type="entry name" value="Acyl-CoA_dehydrogenase"/>
</dbReference>
<protein>
    <submittedName>
        <fullName evidence="5">Alkylation response protein AidB-like acyl-CoA dehydrogenase</fullName>
    </submittedName>
</protein>
<dbReference type="InterPro" id="IPR013786">
    <property type="entry name" value="AcylCoA_DH/ox_N"/>
</dbReference>
<dbReference type="PANTHER" id="PTHR48083:SF5">
    <property type="entry name" value="NRGC PROTEIN"/>
    <property type="match status" value="1"/>
</dbReference>
<evidence type="ECO:0000313" key="5">
    <source>
        <dbReference type="EMBL" id="TCK22194.1"/>
    </source>
</evidence>
<accession>A0A4R1HIS7</accession>
<dbReference type="SUPFAM" id="SSF47203">
    <property type="entry name" value="Acyl-CoA dehydrogenase C-terminal domain-like"/>
    <property type="match status" value="1"/>
</dbReference>
<comment type="similarity">
    <text evidence="2">Belongs to the HpaH/HsaA monooxygenase family.</text>
</comment>
<dbReference type="Proteomes" id="UP000295560">
    <property type="component" value="Unassembled WGS sequence"/>
</dbReference>
<dbReference type="PIRSF" id="PIRSF016578">
    <property type="entry name" value="HsaA"/>
    <property type="match status" value="1"/>
</dbReference>
<evidence type="ECO:0000313" key="6">
    <source>
        <dbReference type="Proteomes" id="UP000295560"/>
    </source>
</evidence>
<feature type="domain" description="Acyl-CoA dehydrogenase C-terminal" evidence="4">
    <location>
        <begin position="259"/>
        <end position="384"/>
    </location>
</feature>
<dbReference type="GO" id="GO:0003995">
    <property type="term" value="F:acyl-CoA dehydrogenase activity"/>
    <property type="evidence" value="ECO:0007669"/>
    <property type="project" value="TreeGrafter"/>
</dbReference>
<dbReference type="Gene3D" id="1.10.540.10">
    <property type="entry name" value="Acyl-CoA dehydrogenase/oxidase, N-terminal domain"/>
    <property type="match status" value="1"/>
</dbReference>
<dbReference type="SUPFAM" id="SSF56645">
    <property type="entry name" value="Acyl-CoA dehydrogenase NM domain-like"/>
    <property type="match status" value="1"/>
</dbReference>
<dbReference type="InterPro" id="IPR036250">
    <property type="entry name" value="AcylCo_DH-like_C"/>
</dbReference>
<keyword evidence="1" id="KW-0560">Oxidoreductase</keyword>
<dbReference type="EMBL" id="SMFZ01000002">
    <property type="protein sequence ID" value="TCK22194.1"/>
    <property type="molecule type" value="Genomic_DNA"/>
</dbReference>
<dbReference type="GO" id="GO:0033539">
    <property type="term" value="P:fatty acid beta-oxidation using acyl-CoA dehydrogenase"/>
    <property type="evidence" value="ECO:0007669"/>
    <property type="project" value="TreeGrafter"/>
</dbReference>
<dbReference type="Gene3D" id="1.20.140.10">
    <property type="entry name" value="Butyryl-CoA Dehydrogenase, subunit A, domain 3"/>
    <property type="match status" value="1"/>
</dbReference>
<reference evidence="5 6" key="1">
    <citation type="submission" date="2019-03" db="EMBL/GenBank/DDBJ databases">
        <title>Sequencing the genomes of 1000 actinobacteria strains.</title>
        <authorList>
            <person name="Klenk H.-P."/>
        </authorList>
    </citation>
    <scope>NUCLEOTIDE SEQUENCE [LARGE SCALE GENOMIC DNA]</scope>
    <source>
        <strain evidence="5 6">DSM 44969</strain>
    </source>
</reference>
<organism evidence="5 6">
    <name type="scientific">Pseudonocardia endophytica</name>
    <dbReference type="NCBI Taxonomy" id="401976"/>
    <lineage>
        <taxon>Bacteria</taxon>
        <taxon>Bacillati</taxon>
        <taxon>Actinomycetota</taxon>
        <taxon>Actinomycetes</taxon>
        <taxon>Pseudonocardiales</taxon>
        <taxon>Pseudonocardiaceae</taxon>
        <taxon>Pseudonocardia</taxon>
    </lineage>
</organism>
<dbReference type="InterPro" id="IPR046373">
    <property type="entry name" value="Acyl-CoA_Oxase/DH_mid-dom_sf"/>
</dbReference>
<sequence length="416" mass="44312">MVRDRIAARAPHHEVNPMTDQLDRRGTGLHVSDRFEEVMARIGEIDPLLRAEADANEAGRRLTPRVEEALHASGVYSISMPRDLGGLEFSPRQVIEVVEALSRADASTGWVAMTLQMAIGTTAAYLGREPFAEIVAEAGGRALAAGQGTRPGRAVPVEGGFLLSGSWQFASGLLHATHLHTAALVEGSGEVRVFTLPKQKATIVDDWDVMGLRATGSVDYHCDEVFVPTEHTYLATTTEPLLGGAVFRLGLANFAGIQHVGWALGVGRRLLEEMQRVAASKTGTPGGAGVDSAEFHADYAHAEATLRAARAWNMEVWADIESTLSAGGSPSTEQETLARLALSHVTSVAREVGQIVYRWAGTSALRGGDLNRVFRDLHGGTQHVTSGPGVRHGCGRKLAGLAPDASWVFLALVDPA</sequence>
<keyword evidence="6" id="KW-1185">Reference proteome</keyword>
<feature type="domain" description="Acyl-CoA dehydrogenase/oxidase N-terminal" evidence="3">
    <location>
        <begin position="54"/>
        <end position="124"/>
    </location>
</feature>
<dbReference type="AlphaFoldDB" id="A0A4R1HIS7"/>
<dbReference type="PANTHER" id="PTHR48083">
    <property type="entry name" value="MEDIUM-CHAIN SPECIFIC ACYL-COA DEHYDROGENASE, MITOCHONDRIAL-RELATED"/>
    <property type="match status" value="1"/>
</dbReference>
<evidence type="ECO:0000256" key="1">
    <source>
        <dbReference type="ARBA" id="ARBA00023002"/>
    </source>
</evidence>
<dbReference type="InterPro" id="IPR009100">
    <property type="entry name" value="AcylCoA_DH/oxidase_NM_dom_sf"/>
</dbReference>
<gene>
    <name evidence="5" type="ORF">EV378_6194</name>
</gene>
<dbReference type="GO" id="GO:0050660">
    <property type="term" value="F:flavin adenine dinucleotide binding"/>
    <property type="evidence" value="ECO:0007669"/>
    <property type="project" value="InterPro"/>
</dbReference>
<dbReference type="InterPro" id="IPR037069">
    <property type="entry name" value="AcylCoA_DH/ox_N_sf"/>
</dbReference>
<name>A0A4R1HIS7_PSEEN</name>
<dbReference type="Gene3D" id="2.40.110.10">
    <property type="entry name" value="Butyryl-CoA Dehydrogenase, subunit A, domain 2"/>
    <property type="match status" value="1"/>
</dbReference>
<comment type="caution">
    <text evidence="5">The sequence shown here is derived from an EMBL/GenBank/DDBJ whole genome shotgun (WGS) entry which is preliminary data.</text>
</comment>
<evidence type="ECO:0000256" key="2">
    <source>
        <dbReference type="ARBA" id="ARBA00049661"/>
    </source>
</evidence>
<dbReference type="Pfam" id="PF08028">
    <property type="entry name" value="Acyl-CoA_dh_2"/>
    <property type="match status" value="1"/>
</dbReference>
<dbReference type="Pfam" id="PF02771">
    <property type="entry name" value="Acyl-CoA_dh_N"/>
    <property type="match status" value="1"/>
</dbReference>
<evidence type="ECO:0000259" key="3">
    <source>
        <dbReference type="Pfam" id="PF02771"/>
    </source>
</evidence>
<proteinExistence type="inferred from homology"/>
<dbReference type="GO" id="GO:0005737">
    <property type="term" value="C:cytoplasm"/>
    <property type="evidence" value="ECO:0007669"/>
    <property type="project" value="TreeGrafter"/>
</dbReference>
<evidence type="ECO:0000259" key="4">
    <source>
        <dbReference type="Pfam" id="PF08028"/>
    </source>
</evidence>